<name>F0SR21_RUBBR</name>
<dbReference type="EMBL" id="CP002546">
    <property type="protein sequence ID" value="ADY61268.1"/>
    <property type="molecule type" value="Genomic_DNA"/>
</dbReference>
<dbReference type="STRING" id="756272.Plabr_3671"/>
<dbReference type="AlphaFoldDB" id="F0SR21"/>
<feature type="coiled-coil region" evidence="1">
    <location>
        <begin position="178"/>
        <end position="205"/>
    </location>
</feature>
<sequence>MRSLFRMKVVSLSLLLLCGGMLHAAEGPDLIPQSASMVIRLQAPKTAFKEASAFVDDVQQGYGQLVAGQAGMLGVGISNPTMQGVDQGRDWYAAVFLSADEEPAVVFFIPALSVDEMKDAIDESFYFTSKDDIGIYSENEEAIDEVQAHLDDRTSESIGSVASEQIKQMMMASHISVAVNLVSVKETYSAELAEAREEMMEGIREGLEEAPEVPGVKLDWLPALMEGLADKVTIAVEDAQAYVVALTLAKSGVRLEEYLEFADSSRSAAFLAKYPAGDVKVMSKLPARQLGYGSVSKSLGKLTAWGMSLVPKIVELEEEQAAEWEKAEKSLAQIDFGASAQSFALGNLDSGLIRAVAVAQVSPADKFRSTLENVSAAMNGVEFPGMTQEMEYTKDHAEIDGTPVDLIVTRQQMDEGEQFGGLQEQINQVMYGGDGMEARVAFLDGAYIQTVGGGDDYMKDAIAAYNSGTADTDAVFARDMKPLGEENNFVGLFDLQTLIVEGLKIAVNAPNLPPMPFDQEALEDLNVKRAYIGVSAKTTGNGCSGTLHIPKQTLQAGMEMFVFFQQMQMQQQQNAF</sequence>
<dbReference type="RefSeq" id="WP_013629987.1">
    <property type="nucleotide sequence ID" value="NC_015174.1"/>
</dbReference>
<keyword evidence="4" id="KW-1185">Reference proteome</keyword>
<dbReference type="OrthoDB" id="211205at2"/>
<keyword evidence="1" id="KW-0175">Coiled coil</keyword>
<dbReference type="HOGENOM" id="CLU_473178_0_0_0"/>
<evidence type="ECO:0008006" key="5">
    <source>
        <dbReference type="Google" id="ProtNLM"/>
    </source>
</evidence>
<evidence type="ECO:0000256" key="2">
    <source>
        <dbReference type="SAM" id="SignalP"/>
    </source>
</evidence>
<feature type="signal peptide" evidence="2">
    <location>
        <begin position="1"/>
        <end position="24"/>
    </location>
</feature>
<dbReference type="Proteomes" id="UP000006860">
    <property type="component" value="Chromosome"/>
</dbReference>
<dbReference type="eggNOG" id="ENOG502ZE5A">
    <property type="taxonomic scope" value="Bacteria"/>
</dbReference>
<proteinExistence type="predicted"/>
<dbReference type="KEGG" id="pbs:Plabr_3671"/>
<keyword evidence="2" id="KW-0732">Signal</keyword>
<evidence type="ECO:0000313" key="3">
    <source>
        <dbReference type="EMBL" id="ADY61268.1"/>
    </source>
</evidence>
<reference evidence="4" key="1">
    <citation type="submission" date="2011-02" db="EMBL/GenBank/DDBJ databases">
        <title>The complete genome of Planctomyces brasiliensis DSM 5305.</title>
        <authorList>
            <person name="Lucas S."/>
            <person name="Copeland A."/>
            <person name="Lapidus A."/>
            <person name="Bruce D."/>
            <person name="Goodwin L."/>
            <person name="Pitluck S."/>
            <person name="Kyrpides N."/>
            <person name="Mavromatis K."/>
            <person name="Pagani I."/>
            <person name="Ivanova N."/>
            <person name="Ovchinnikova G."/>
            <person name="Lu M."/>
            <person name="Detter J.C."/>
            <person name="Han C."/>
            <person name="Land M."/>
            <person name="Hauser L."/>
            <person name="Markowitz V."/>
            <person name="Cheng J.-F."/>
            <person name="Hugenholtz P."/>
            <person name="Woyke T."/>
            <person name="Wu D."/>
            <person name="Tindall B."/>
            <person name="Pomrenke H.G."/>
            <person name="Brambilla E."/>
            <person name="Klenk H.-P."/>
            <person name="Eisen J.A."/>
        </authorList>
    </citation>
    <scope>NUCLEOTIDE SEQUENCE [LARGE SCALE GENOMIC DNA]</scope>
    <source>
        <strain evidence="4">ATCC 49424 / DSM 5305 / JCM 21570 / NBRC 103401 / IFAM 1448</strain>
    </source>
</reference>
<evidence type="ECO:0000313" key="4">
    <source>
        <dbReference type="Proteomes" id="UP000006860"/>
    </source>
</evidence>
<protein>
    <recommendedName>
        <fullName evidence="5">DUF3352 domain-containing protein</fullName>
    </recommendedName>
</protein>
<gene>
    <name evidence="3" type="ordered locus">Plabr_3671</name>
</gene>
<evidence type="ECO:0000256" key="1">
    <source>
        <dbReference type="SAM" id="Coils"/>
    </source>
</evidence>
<organism evidence="3 4">
    <name type="scientific">Rubinisphaera brasiliensis (strain ATCC 49424 / DSM 5305 / JCM 21570 / IAM 15109 / NBRC 103401 / IFAM 1448)</name>
    <name type="common">Planctomyces brasiliensis</name>
    <dbReference type="NCBI Taxonomy" id="756272"/>
    <lineage>
        <taxon>Bacteria</taxon>
        <taxon>Pseudomonadati</taxon>
        <taxon>Planctomycetota</taxon>
        <taxon>Planctomycetia</taxon>
        <taxon>Planctomycetales</taxon>
        <taxon>Planctomycetaceae</taxon>
        <taxon>Rubinisphaera</taxon>
    </lineage>
</organism>
<accession>F0SR21</accession>
<feature type="chain" id="PRO_5003260772" description="DUF3352 domain-containing protein" evidence="2">
    <location>
        <begin position="25"/>
        <end position="576"/>
    </location>
</feature>